<dbReference type="GO" id="GO:0015074">
    <property type="term" value="P:DNA integration"/>
    <property type="evidence" value="ECO:0007669"/>
    <property type="project" value="InterPro"/>
</dbReference>
<dbReference type="SUPFAM" id="SSF56349">
    <property type="entry name" value="DNA breaking-rejoining enzymes"/>
    <property type="match status" value="1"/>
</dbReference>
<geneLocation type="plasmid" evidence="2 3">
    <name>pAMEDUM8_300</name>
</geneLocation>
<dbReference type="InterPro" id="IPR013762">
    <property type="entry name" value="Integrase-like_cat_sf"/>
</dbReference>
<name>A0AAC9AEM1_9ALTE</name>
<dbReference type="GO" id="GO:0006310">
    <property type="term" value="P:DNA recombination"/>
    <property type="evidence" value="ECO:0007669"/>
    <property type="project" value="UniProtKB-KW"/>
</dbReference>
<dbReference type="Proteomes" id="UP000061468">
    <property type="component" value="Plasmid pAMEDUM8_300"/>
</dbReference>
<keyword evidence="1" id="KW-0233">DNA recombination</keyword>
<dbReference type="InterPro" id="IPR011010">
    <property type="entry name" value="DNA_brk_join_enz"/>
</dbReference>
<dbReference type="Gene3D" id="1.10.443.10">
    <property type="entry name" value="Intergrase catalytic core"/>
    <property type="match status" value="1"/>
</dbReference>
<evidence type="ECO:0000313" key="2">
    <source>
        <dbReference type="EMBL" id="AMJ80857.1"/>
    </source>
</evidence>
<dbReference type="GO" id="GO:0003677">
    <property type="term" value="F:DNA binding"/>
    <property type="evidence" value="ECO:0007669"/>
    <property type="project" value="InterPro"/>
</dbReference>
<evidence type="ECO:0000313" key="3">
    <source>
        <dbReference type="Proteomes" id="UP000061468"/>
    </source>
</evidence>
<gene>
    <name evidence="2" type="ORF">AV942_20990</name>
</gene>
<organism evidence="2 3">
    <name type="scientific">Alteromonas mediterranea</name>
    <dbReference type="NCBI Taxonomy" id="314275"/>
    <lineage>
        <taxon>Bacteria</taxon>
        <taxon>Pseudomonadati</taxon>
        <taxon>Pseudomonadota</taxon>
        <taxon>Gammaproteobacteria</taxon>
        <taxon>Alteromonadales</taxon>
        <taxon>Alteromonadaceae</taxon>
        <taxon>Alteromonas/Salinimonas group</taxon>
        <taxon>Alteromonas</taxon>
    </lineage>
</organism>
<protein>
    <submittedName>
        <fullName evidence="2">Integrase</fullName>
    </submittedName>
</protein>
<dbReference type="AlphaFoldDB" id="A0AAC9AEM1"/>
<sequence length="253" mass="29802">MRLFIFVYKLYYSKMKLCTNFIMRIHELWEQLISRNCGRQSELRHRNKLLILLATVAGLREIELTLITNRLFMTPEGLLNEVVVLPASITRDGYERPIVLSHPELKRAFESYFDWLITHKINSYPHKHYKGLDPNSALLVADNLKPFTTQSRGSAISPYAMNKKLDSLISDTGLWDNGIRRISLVRTCVVELYRNGASTTDIMIITGFSEESIRQILTMDYMQLSPIYDWFEQRAERKQKRLESFKKRRRFMI</sequence>
<accession>A0AAC9AEM1</accession>
<keyword evidence="2" id="KW-0614">Plasmid</keyword>
<proteinExistence type="predicted"/>
<evidence type="ECO:0000256" key="1">
    <source>
        <dbReference type="ARBA" id="ARBA00023172"/>
    </source>
</evidence>
<dbReference type="EMBL" id="CP013929">
    <property type="protein sequence ID" value="AMJ80857.1"/>
    <property type="molecule type" value="Genomic_DNA"/>
</dbReference>
<reference evidence="2 3" key="1">
    <citation type="submission" date="2015-12" db="EMBL/GenBank/DDBJ databases">
        <title>Intraspecies pangenome expansion in the marine bacterium Alteromonas.</title>
        <authorList>
            <person name="Lopez-Perez M."/>
            <person name="Rodriguez-Valera F."/>
        </authorList>
    </citation>
    <scope>NUCLEOTIDE SEQUENCE [LARGE SCALE GENOMIC DNA]</scope>
    <source>
        <strain evidence="2 3">UM8</strain>
        <plasmid evidence="2 3">pAMEDUM8_300</plasmid>
    </source>
</reference>